<dbReference type="NCBIfam" id="NF008139">
    <property type="entry name" value="PRK10887.1"/>
    <property type="match status" value="1"/>
</dbReference>
<comment type="function">
    <text evidence="8 10">Catalyzes the conversion of glucosamine-6-phosphate to glucosamine-1-phosphate.</text>
</comment>
<dbReference type="InterPro" id="IPR036900">
    <property type="entry name" value="A-D-PHexomutase_C_sf"/>
</dbReference>
<evidence type="ECO:0000256" key="1">
    <source>
        <dbReference type="ARBA" id="ARBA00010231"/>
    </source>
</evidence>
<comment type="similarity">
    <text evidence="1 8 9">Belongs to the phosphohexose mutase family.</text>
</comment>
<dbReference type="Pfam" id="PF02878">
    <property type="entry name" value="PGM_PMM_I"/>
    <property type="match status" value="1"/>
</dbReference>
<dbReference type="Gene3D" id="3.40.120.10">
    <property type="entry name" value="Alpha-D-Glucose-1,6-Bisphosphate, subunit A, domain 3"/>
    <property type="match status" value="3"/>
</dbReference>
<evidence type="ECO:0000256" key="7">
    <source>
        <dbReference type="ARBA" id="ARBA00068193"/>
    </source>
</evidence>
<protein>
    <recommendedName>
        <fullName evidence="7 8">Phosphoglucosamine mutase</fullName>
        <ecNumber evidence="6 8">5.4.2.10</ecNumber>
    </recommendedName>
</protein>
<evidence type="ECO:0000256" key="6">
    <source>
        <dbReference type="ARBA" id="ARBA00066330"/>
    </source>
</evidence>
<dbReference type="Gene3D" id="3.30.310.50">
    <property type="entry name" value="Alpha-D-phosphohexomutase, C-terminal domain"/>
    <property type="match status" value="1"/>
</dbReference>
<feature type="modified residue" description="Phosphoserine" evidence="8">
    <location>
        <position position="101"/>
    </location>
</feature>
<dbReference type="KEGG" id="msch:N508_000175"/>
<dbReference type="InterPro" id="IPR006352">
    <property type="entry name" value="GlmM_bact"/>
</dbReference>
<dbReference type="PROSITE" id="PS00710">
    <property type="entry name" value="PGM_PMM"/>
    <property type="match status" value="1"/>
</dbReference>
<gene>
    <name evidence="8 11" type="primary">glmM</name>
    <name evidence="11" type="ORF">N508_000175</name>
</gene>
<evidence type="ECO:0000256" key="2">
    <source>
        <dbReference type="ARBA" id="ARBA00022553"/>
    </source>
</evidence>
<dbReference type="InterPro" id="IPR050060">
    <property type="entry name" value="Phosphoglucosamine_mutase"/>
</dbReference>
<keyword evidence="3 8" id="KW-0479">Metal-binding</keyword>
<dbReference type="FunFam" id="3.40.120.10:FF:000002">
    <property type="entry name" value="Phosphoglucosamine mutase"/>
    <property type="match status" value="1"/>
</dbReference>
<dbReference type="Pfam" id="PF02879">
    <property type="entry name" value="PGM_PMM_II"/>
    <property type="match status" value="1"/>
</dbReference>
<dbReference type="RefSeq" id="WP_023276190.1">
    <property type="nucleotide sequence ID" value="NZ_CP097562.1"/>
</dbReference>
<dbReference type="InterPro" id="IPR005843">
    <property type="entry name" value="A-D-PHexomutase_C"/>
</dbReference>
<dbReference type="NCBIfam" id="TIGR01455">
    <property type="entry name" value="glmM"/>
    <property type="match status" value="1"/>
</dbReference>
<evidence type="ECO:0000256" key="3">
    <source>
        <dbReference type="ARBA" id="ARBA00022723"/>
    </source>
</evidence>
<dbReference type="eggNOG" id="COG1109">
    <property type="taxonomic scope" value="Bacteria"/>
</dbReference>
<dbReference type="Pfam" id="PF02880">
    <property type="entry name" value="PGM_PMM_III"/>
    <property type="match status" value="1"/>
</dbReference>
<dbReference type="PANTHER" id="PTHR42946">
    <property type="entry name" value="PHOSPHOHEXOSE MUTASE"/>
    <property type="match status" value="1"/>
</dbReference>
<dbReference type="GO" id="GO:0006048">
    <property type="term" value="P:UDP-N-acetylglucosamine biosynthetic process"/>
    <property type="evidence" value="ECO:0007669"/>
    <property type="project" value="TreeGrafter"/>
</dbReference>
<dbReference type="PANTHER" id="PTHR42946:SF1">
    <property type="entry name" value="PHOSPHOGLUCOMUTASE (ALPHA-D-GLUCOSE-1,6-BISPHOSPHATE-DEPENDENT)"/>
    <property type="match status" value="1"/>
</dbReference>
<dbReference type="Proteomes" id="UP000017429">
    <property type="component" value="Chromosome"/>
</dbReference>
<dbReference type="InterPro" id="IPR016066">
    <property type="entry name" value="A-D-PHexomutase_CS"/>
</dbReference>
<dbReference type="FunFam" id="3.40.120.10:FF:000001">
    <property type="entry name" value="Phosphoglucosamine mutase"/>
    <property type="match status" value="1"/>
</dbReference>
<dbReference type="GO" id="GO:0004615">
    <property type="term" value="F:phosphomannomutase activity"/>
    <property type="evidence" value="ECO:0007669"/>
    <property type="project" value="TreeGrafter"/>
</dbReference>
<feature type="active site" description="Phosphoserine intermediate" evidence="8">
    <location>
        <position position="101"/>
    </location>
</feature>
<evidence type="ECO:0000256" key="9">
    <source>
        <dbReference type="RuleBase" id="RU004326"/>
    </source>
</evidence>
<dbReference type="OrthoDB" id="9803322at2"/>
<dbReference type="Pfam" id="PF00408">
    <property type="entry name" value="PGM_PMM_IV"/>
    <property type="match status" value="1"/>
</dbReference>
<organism evidence="11 12">
    <name type="scientific">Mucispirillum schaedleri ASF457</name>
    <dbReference type="NCBI Taxonomy" id="1379858"/>
    <lineage>
        <taxon>Bacteria</taxon>
        <taxon>Pseudomonadati</taxon>
        <taxon>Deferribacterota</taxon>
        <taxon>Deferribacteres</taxon>
        <taxon>Deferribacterales</taxon>
        <taxon>Mucispirillaceae</taxon>
        <taxon>Mucispirillum</taxon>
    </lineage>
</organism>
<dbReference type="EC" id="5.4.2.10" evidence="6 8"/>
<dbReference type="InterPro" id="IPR005846">
    <property type="entry name" value="A-D-PHexomutase_a/b/a-III"/>
</dbReference>
<dbReference type="PRINTS" id="PR00509">
    <property type="entry name" value="PGMPMM"/>
</dbReference>
<keyword evidence="12" id="KW-1185">Reference proteome</keyword>
<comment type="cofactor">
    <cofactor evidence="8">
        <name>Mg(2+)</name>
        <dbReference type="ChEBI" id="CHEBI:18420"/>
    </cofactor>
    <text evidence="8">Binds 1 Mg(2+) ion per subunit.</text>
</comment>
<evidence type="ECO:0000256" key="5">
    <source>
        <dbReference type="ARBA" id="ARBA00023235"/>
    </source>
</evidence>
<reference evidence="11" key="2">
    <citation type="submission" date="2022-05" db="EMBL/GenBank/DDBJ databases">
        <authorList>
            <person name="Proctor A.L."/>
            <person name="Phillips G.J."/>
            <person name="Wannemuehler M.J."/>
        </authorList>
    </citation>
    <scope>NUCLEOTIDE SEQUENCE</scope>
    <source>
        <strain evidence="11">ASF457</strain>
    </source>
</reference>
<evidence type="ECO:0000313" key="12">
    <source>
        <dbReference type="Proteomes" id="UP000017429"/>
    </source>
</evidence>
<name>V2RIB5_9BACT</name>
<dbReference type="EMBL" id="CP097562">
    <property type="protein sequence ID" value="USF23120.1"/>
    <property type="molecule type" value="Genomic_DNA"/>
</dbReference>
<dbReference type="AlphaFoldDB" id="V2RIB5"/>
<dbReference type="SUPFAM" id="SSF53738">
    <property type="entry name" value="Phosphoglucomutase, first 3 domains"/>
    <property type="match status" value="3"/>
</dbReference>
<accession>V2RIB5</accession>
<dbReference type="CDD" id="cd05802">
    <property type="entry name" value="GlmM"/>
    <property type="match status" value="1"/>
</dbReference>
<dbReference type="GO" id="GO:0000287">
    <property type="term" value="F:magnesium ion binding"/>
    <property type="evidence" value="ECO:0007669"/>
    <property type="project" value="UniProtKB-UniRule"/>
</dbReference>
<comment type="catalytic activity">
    <reaction evidence="8 10">
        <text>alpha-D-glucosamine 1-phosphate = D-glucosamine 6-phosphate</text>
        <dbReference type="Rhea" id="RHEA:23424"/>
        <dbReference type="ChEBI" id="CHEBI:58516"/>
        <dbReference type="ChEBI" id="CHEBI:58725"/>
        <dbReference type="EC" id="5.4.2.10"/>
    </reaction>
</comment>
<keyword evidence="5 8" id="KW-0413">Isomerase</keyword>
<dbReference type="InterPro" id="IPR005844">
    <property type="entry name" value="A-D-PHexomutase_a/b/a-I"/>
</dbReference>
<dbReference type="GO" id="GO:0009252">
    <property type="term" value="P:peptidoglycan biosynthetic process"/>
    <property type="evidence" value="ECO:0007669"/>
    <property type="project" value="TreeGrafter"/>
</dbReference>
<evidence type="ECO:0000256" key="8">
    <source>
        <dbReference type="HAMAP-Rule" id="MF_01554"/>
    </source>
</evidence>
<feature type="binding site" evidence="8">
    <location>
        <position position="241"/>
    </location>
    <ligand>
        <name>Mg(2+)</name>
        <dbReference type="ChEBI" id="CHEBI:18420"/>
    </ligand>
</feature>
<proteinExistence type="inferred from homology"/>
<dbReference type="InterPro" id="IPR005841">
    <property type="entry name" value="Alpha-D-phosphohexomutase_SF"/>
</dbReference>
<dbReference type="GO" id="GO:0005975">
    <property type="term" value="P:carbohydrate metabolic process"/>
    <property type="evidence" value="ECO:0007669"/>
    <property type="project" value="InterPro"/>
</dbReference>
<keyword evidence="2 8" id="KW-0597">Phosphoprotein</keyword>
<reference evidence="11" key="3">
    <citation type="submission" date="2022-06" db="EMBL/GenBank/DDBJ databases">
        <title>Resources to Facilitate Use of the Altered Schaedler Flora (ASF) Mouse Model to Study Microbiome Function.</title>
        <authorList>
            <person name="Proctor A."/>
            <person name="Parvinroo S."/>
            <person name="Richie T."/>
            <person name="Jia X."/>
            <person name="Lee S.T.M."/>
            <person name="Karp P.D."/>
            <person name="Paley S."/>
            <person name="Kostic A.D."/>
            <person name="Pierre J.F."/>
            <person name="Wannemuehler M.J."/>
            <person name="Phillips G.J."/>
        </authorList>
    </citation>
    <scope>NUCLEOTIDE SEQUENCE</scope>
    <source>
        <strain evidence="11">ASF457</strain>
    </source>
</reference>
<comment type="PTM">
    <text evidence="8">Activated by phosphorylation.</text>
</comment>
<evidence type="ECO:0000256" key="4">
    <source>
        <dbReference type="ARBA" id="ARBA00022842"/>
    </source>
</evidence>
<dbReference type="GO" id="GO:0005829">
    <property type="term" value="C:cytosol"/>
    <property type="evidence" value="ECO:0007669"/>
    <property type="project" value="TreeGrafter"/>
</dbReference>
<feature type="binding site" evidence="8">
    <location>
        <position position="239"/>
    </location>
    <ligand>
        <name>Mg(2+)</name>
        <dbReference type="ChEBI" id="CHEBI:18420"/>
    </ligand>
</feature>
<reference evidence="11" key="1">
    <citation type="journal article" date="2014" name="Genome Announc.">
        <title>Draft genome sequences of the altered schaedler flora, a defined bacterial community from gnotobiotic mice.</title>
        <authorList>
            <person name="Wannemuehler M.J."/>
            <person name="Overstreet A.M."/>
            <person name="Ward D.V."/>
            <person name="Phillips G.J."/>
        </authorList>
    </citation>
    <scope>NUCLEOTIDE SEQUENCE</scope>
    <source>
        <strain evidence="11">ASF457</strain>
    </source>
</reference>
<sequence>MRKYFGTDGVRGRANIEPLTADFALKLGRAAAGLFKNNDTHRKIIIGKDTRLSCYMFENALVSGICSAGIDAVMVGVIPTPAIAFLTKSIRADAGVVISASHNPYYDNGIKFFNANGYKLADITEHEIERMIDNNEPALDPYSIGKAYRIEGIGRYVEFVKNTFPKNIDLKGLKIVVDCANGASYKAAPLALRELGAELILTNVEPNGTNINDNCGAVYPENMAKAVLEHGADVGISFDGDADRVVFSDEKGNIVDGDKIMGICAIDMMEQGTLKNNTIVATVMSNLGFEYSMNKKGIKLIRSQVGDRYVMEDMLKYNCNLGGEQSGHLIFSDFNTTGDGLISAMQVLGLLIKKGKSLSELCSFIETYPQVLNNVLVDKKVSLDELSNTSALILKIEKELGTSGRLLVRYSGTENKLRIMLEGKDEKIITAYAEEIAEMAVNEIQGKK</sequence>
<feature type="binding site" description="via phosphate group" evidence="8">
    <location>
        <position position="101"/>
    </location>
    <ligand>
        <name>Mg(2+)</name>
        <dbReference type="ChEBI" id="CHEBI:18420"/>
    </ligand>
</feature>
<dbReference type="InterPro" id="IPR016055">
    <property type="entry name" value="A-D-PHexomutase_a/b/a-I/II/III"/>
</dbReference>
<evidence type="ECO:0000256" key="10">
    <source>
        <dbReference type="RuleBase" id="RU004327"/>
    </source>
</evidence>
<dbReference type="GO" id="GO:0008966">
    <property type="term" value="F:phosphoglucosamine mutase activity"/>
    <property type="evidence" value="ECO:0007669"/>
    <property type="project" value="UniProtKB-UniRule"/>
</dbReference>
<dbReference type="SUPFAM" id="SSF55957">
    <property type="entry name" value="Phosphoglucomutase, C-terminal domain"/>
    <property type="match status" value="1"/>
</dbReference>
<dbReference type="InterPro" id="IPR005845">
    <property type="entry name" value="A-D-PHexomutase_a/b/a-II"/>
</dbReference>
<feature type="binding site" evidence="8">
    <location>
        <position position="243"/>
    </location>
    <ligand>
        <name>Mg(2+)</name>
        <dbReference type="ChEBI" id="CHEBI:18420"/>
    </ligand>
</feature>
<keyword evidence="4 8" id="KW-0460">Magnesium</keyword>
<evidence type="ECO:0000313" key="11">
    <source>
        <dbReference type="EMBL" id="USF23120.1"/>
    </source>
</evidence>
<dbReference type="HAMAP" id="MF_01554_B">
    <property type="entry name" value="GlmM_B"/>
    <property type="match status" value="1"/>
</dbReference>